<dbReference type="EMBL" id="CP073041">
    <property type="protein sequence ID" value="UXE64423.1"/>
    <property type="molecule type" value="Genomic_DNA"/>
</dbReference>
<dbReference type="InterPro" id="IPR043128">
    <property type="entry name" value="Rev_trsase/Diguanyl_cyclase"/>
</dbReference>
<dbReference type="SMART" id="SM00267">
    <property type="entry name" value="GGDEF"/>
    <property type="match status" value="1"/>
</dbReference>
<sequence length="700" mass="80292">MSQPLILHQLVFNSTTFKKTIHLHESLYSIGRHPSSSIVIPSLKLSRHHATLVKYVVDEQELFCIVDGDTYGKRSTNGIYINGQKYLEYELKHGDTVVFPGDIRATYQIVHGADNSYYREDQGEDQTSDSAIFKAILTQAKSTNLGSSVDPDLVEDLSLVDFTSLVELSPNPIIELDFAGNIIYLNAAATKNFNNIHKLQSEHPLLVNITQNQQHRNGNLVVREIEVNNHYFEQYIHYLPEHQKIRSYIFNVTQRKKAEKVLKYKAFYDPLTHLPNRYYFNQRLSLAIATARTQKSQIALMFLDIDNFKRINDNLGHRFGDDVLQHFSKRIKRNLRQGDLLSRWGGNEFTIILDTFEDLQEVEDIANRLLNCLSIPFQIGEQQLYVKSSIGIALYPRDGENAEELLKNSDSALYRTKESGRNHYQFSSPHLIVQTSESFQLENWLYQALDKEELLLHYQPQINIQTGELYGMEALIRWQHPKLGLVHPSKFIPLAEQNGLIHAIGEWVLRQACEQNYLWQKGGVKPFRIGVNLSTKQLQQPSLIHSITNILGETNLGAEWLELEVTESALMHNFDIARNTLQQLRNLGIHLSMDDFGTGYSSLGYLKQFPFQTLKIDQVFIKDLSKDNLQDMAIISAVLALGQGCNQSVIAEGVETEEQLELLKQLQCQIIQGYWFSRPLPVSEVSRFINQSHFYPKLGQ</sequence>
<dbReference type="Gene3D" id="2.60.200.20">
    <property type="match status" value="1"/>
</dbReference>
<dbReference type="PANTHER" id="PTHR44757:SF2">
    <property type="entry name" value="BIOFILM ARCHITECTURE MAINTENANCE PROTEIN MBAA"/>
    <property type="match status" value="1"/>
</dbReference>
<dbReference type="Gene3D" id="3.30.70.270">
    <property type="match status" value="1"/>
</dbReference>
<dbReference type="PROSITE" id="PS50006">
    <property type="entry name" value="FHA_DOMAIN"/>
    <property type="match status" value="1"/>
</dbReference>
<dbReference type="CDD" id="cd01948">
    <property type="entry name" value="EAL"/>
    <property type="match status" value="1"/>
</dbReference>
<name>A0A977PZL0_9CYAN</name>
<dbReference type="InterPro" id="IPR000160">
    <property type="entry name" value="GGDEF_dom"/>
</dbReference>
<dbReference type="PANTHER" id="PTHR44757">
    <property type="entry name" value="DIGUANYLATE CYCLASE DGCP"/>
    <property type="match status" value="1"/>
</dbReference>
<dbReference type="PROSITE" id="PS50883">
    <property type="entry name" value="EAL"/>
    <property type="match status" value="1"/>
</dbReference>
<dbReference type="InterPro" id="IPR000253">
    <property type="entry name" value="FHA_dom"/>
</dbReference>
<organism evidence="4">
    <name type="scientific">Woronichinia naegeliana WA131</name>
    <dbReference type="NCBI Taxonomy" id="2824559"/>
    <lineage>
        <taxon>Bacteria</taxon>
        <taxon>Bacillati</taxon>
        <taxon>Cyanobacteriota</taxon>
        <taxon>Cyanophyceae</taxon>
        <taxon>Synechococcales</taxon>
        <taxon>Coelosphaeriaceae</taxon>
        <taxon>Woronichinia</taxon>
    </lineage>
</organism>
<dbReference type="FunFam" id="3.30.70.270:FF:000001">
    <property type="entry name" value="Diguanylate cyclase domain protein"/>
    <property type="match status" value="1"/>
</dbReference>
<dbReference type="Gene3D" id="3.20.20.450">
    <property type="entry name" value="EAL domain"/>
    <property type="match status" value="1"/>
</dbReference>
<evidence type="ECO:0000259" key="3">
    <source>
        <dbReference type="PROSITE" id="PS50887"/>
    </source>
</evidence>
<dbReference type="InterPro" id="IPR052155">
    <property type="entry name" value="Biofilm_reg_signaling"/>
</dbReference>
<evidence type="ECO:0000259" key="1">
    <source>
        <dbReference type="PROSITE" id="PS50006"/>
    </source>
</evidence>
<feature type="domain" description="GGDEF" evidence="3">
    <location>
        <begin position="296"/>
        <end position="429"/>
    </location>
</feature>
<dbReference type="CDD" id="cd01949">
    <property type="entry name" value="GGDEF"/>
    <property type="match status" value="1"/>
</dbReference>
<dbReference type="Pfam" id="PF00498">
    <property type="entry name" value="FHA"/>
    <property type="match status" value="1"/>
</dbReference>
<proteinExistence type="predicted"/>
<dbReference type="FunFam" id="3.20.20.450:FF:000001">
    <property type="entry name" value="Cyclic di-GMP phosphodiesterase yahA"/>
    <property type="match status" value="1"/>
</dbReference>
<dbReference type="Pfam" id="PF00990">
    <property type="entry name" value="GGDEF"/>
    <property type="match status" value="1"/>
</dbReference>
<dbReference type="SUPFAM" id="SSF141868">
    <property type="entry name" value="EAL domain-like"/>
    <property type="match status" value="1"/>
</dbReference>
<dbReference type="NCBIfam" id="TIGR00254">
    <property type="entry name" value="GGDEF"/>
    <property type="match status" value="1"/>
</dbReference>
<dbReference type="InterPro" id="IPR029787">
    <property type="entry name" value="Nucleotide_cyclase"/>
</dbReference>
<feature type="domain" description="FHA" evidence="1">
    <location>
        <begin position="28"/>
        <end position="86"/>
    </location>
</feature>
<dbReference type="SMART" id="SM00240">
    <property type="entry name" value="FHA"/>
    <property type="match status" value="1"/>
</dbReference>
<dbReference type="AlphaFoldDB" id="A0A977PZL0"/>
<dbReference type="Pfam" id="PF00563">
    <property type="entry name" value="EAL"/>
    <property type="match status" value="1"/>
</dbReference>
<evidence type="ECO:0000259" key="2">
    <source>
        <dbReference type="PROSITE" id="PS50883"/>
    </source>
</evidence>
<accession>A0A977PZL0</accession>
<dbReference type="InterPro" id="IPR035919">
    <property type="entry name" value="EAL_sf"/>
</dbReference>
<dbReference type="SUPFAM" id="SSF49879">
    <property type="entry name" value="SMAD/FHA domain"/>
    <property type="match status" value="1"/>
</dbReference>
<evidence type="ECO:0000313" key="4">
    <source>
        <dbReference type="EMBL" id="UXE64423.1"/>
    </source>
</evidence>
<dbReference type="PROSITE" id="PS50887">
    <property type="entry name" value="GGDEF"/>
    <property type="match status" value="1"/>
</dbReference>
<gene>
    <name evidence="4" type="ORF">KA717_19250</name>
</gene>
<dbReference type="SUPFAM" id="SSF55073">
    <property type="entry name" value="Nucleotide cyclase"/>
    <property type="match status" value="1"/>
</dbReference>
<reference evidence="4" key="1">
    <citation type="submission" date="2021-04" db="EMBL/GenBank/DDBJ databases">
        <title>Genome sequence of Woronichinia naegeliana from Washington state freshwater lake bloom.</title>
        <authorList>
            <person name="Dreher T.W."/>
        </authorList>
    </citation>
    <scope>NUCLEOTIDE SEQUENCE</scope>
    <source>
        <strain evidence="4">WA131</strain>
    </source>
</reference>
<dbReference type="KEGG" id="wna:KA717_19250"/>
<feature type="domain" description="EAL" evidence="2">
    <location>
        <begin position="438"/>
        <end position="693"/>
    </location>
</feature>
<dbReference type="InterPro" id="IPR001633">
    <property type="entry name" value="EAL_dom"/>
</dbReference>
<dbReference type="SMART" id="SM00052">
    <property type="entry name" value="EAL"/>
    <property type="match status" value="1"/>
</dbReference>
<protein>
    <submittedName>
        <fullName evidence="4">EAL domain-containing protein</fullName>
    </submittedName>
</protein>
<dbReference type="Proteomes" id="UP001065613">
    <property type="component" value="Chromosome"/>
</dbReference>
<dbReference type="InterPro" id="IPR008984">
    <property type="entry name" value="SMAD_FHA_dom_sf"/>
</dbReference>